<evidence type="ECO:0000259" key="1">
    <source>
        <dbReference type="Pfam" id="PF00534"/>
    </source>
</evidence>
<feature type="domain" description="Glycosyl transferase family 1" evidence="1">
    <location>
        <begin position="320"/>
        <end position="484"/>
    </location>
</feature>
<accession>A0ABX1PEX1</accession>
<dbReference type="SUPFAM" id="SSF53756">
    <property type="entry name" value="UDP-Glycosyltransferase/glycogen phosphorylase"/>
    <property type="match status" value="1"/>
</dbReference>
<dbReference type="EMBL" id="QMEB01000257">
    <property type="protein sequence ID" value="NMG22421.1"/>
    <property type="molecule type" value="Genomic_DNA"/>
</dbReference>
<comment type="caution">
    <text evidence="2">The sequence shown here is derived from an EMBL/GenBank/DDBJ whole genome shotgun (WGS) entry which is preliminary data.</text>
</comment>
<reference evidence="2 3" key="1">
    <citation type="submission" date="2018-06" db="EMBL/GenBank/DDBJ databases">
        <title>Comparative genomics of Brasilonema spp. strains.</title>
        <authorList>
            <person name="Alvarenga D.O."/>
            <person name="Fiore M.F."/>
            <person name="Varani A.M."/>
        </authorList>
    </citation>
    <scope>NUCLEOTIDE SEQUENCE [LARGE SCALE GENOMIC DNA]</scope>
    <source>
        <strain evidence="2 3">SPC951</strain>
    </source>
</reference>
<dbReference type="PANTHER" id="PTHR12526">
    <property type="entry name" value="GLYCOSYLTRANSFERASE"/>
    <property type="match status" value="1"/>
</dbReference>
<proteinExistence type="predicted"/>
<name>A0ABX1PEX1_9CYAN</name>
<protein>
    <recommendedName>
        <fullName evidence="1">Glycosyl transferase family 1 domain-containing protein</fullName>
    </recommendedName>
</protein>
<keyword evidence="3" id="KW-1185">Reference proteome</keyword>
<evidence type="ECO:0000313" key="3">
    <source>
        <dbReference type="Proteomes" id="UP000718564"/>
    </source>
</evidence>
<dbReference type="InterPro" id="IPR001296">
    <property type="entry name" value="Glyco_trans_1"/>
</dbReference>
<dbReference type="Gene3D" id="3.40.50.2000">
    <property type="entry name" value="Glycogen Phosphorylase B"/>
    <property type="match status" value="2"/>
</dbReference>
<dbReference type="Proteomes" id="UP000718564">
    <property type="component" value="Unassembled WGS sequence"/>
</dbReference>
<sequence>MEAKMSYKILYYNWDPYFEKSSLGGGVSIYCRSLVEHFSQESDYQVNFLYSGVDYTFFGKQPYIKQVRNNRHPSVPTFSIVNSPVFSPSHFYFHNPIGNIENPELEKYFQQFLVEHGPFQIIHFHNLEGLTATCLKIAKESGAQVVFSLHNYWSVCPQVNLWKLESSPCSNYLEGRACVSCLDTKIHVELELTLRKLNHLGSLLGQDQQSLPMAITKKICRGIYSQIWYQVITRTKSPLKKPLEVTSADLPQEADLYRYRREEIVSLINRYVDVALSVSERTTAIYKQYGVNPALLTTKYIGSQAAQFQVPPQNPAAYTPEQPFKLIYMGPARKDKGFYFLLEELRSLPQEELSSLELVVASRIYDSVELGMSIEQKGRLLSLAQSLHRFRFYPGYKYENIPNMLDGIHLGVVPSQWEDNLPQVTFELIACRVPVLCSNRGGAQEFVRHPAFIFDPSKQGDFEYKLRTIRENPHLLTEFWQEARPVKTVEQHFHELNEVYQTDIGKSLSLVGASSSAD</sequence>
<dbReference type="Pfam" id="PF00534">
    <property type="entry name" value="Glycos_transf_1"/>
    <property type="match status" value="1"/>
</dbReference>
<gene>
    <name evidence="2" type="ORF">DP116_24415</name>
</gene>
<evidence type="ECO:0000313" key="2">
    <source>
        <dbReference type="EMBL" id="NMG22421.1"/>
    </source>
</evidence>
<organism evidence="2 3">
    <name type="scientific">Brasilonema bromeliae SPC951</name>
    <dbReference type="NCBI Taxonomy" id="385972"/>
    <lineage>
        <taxon>Bacteria</taxon>
        <taxon>Bacillati</taxon>
        <taxon>Cyanobacteriota</taxon>
        <taxon>Cyanophyceae</taxon>
        <taxon>Nostocales</taxon>
        <taxon>Scytonemataceae</taxon>
        <taxon>Brasilonema</taxon>
        <taxon>Bromeliae group (in: Brasilonema)</taxon>
    </lineage>
</organism>